<dbReference type="InterPro" id="IPR021272">
    <property type="entry name" value="DUF2851"/>
</dbReference>
<dbReference type="RefSeq" id="WP_115169150.1">
    <property type="nucleotide sequence ID" value="NZ_UGYW01000002.1"/>
</dbReference>
<gene>
    <name evidence="1" type="ORF">NCTC11388_00745</name>
</gene>
<name>A0A380BGY2_SPHSI</name>
<sequence length="432" mass="50762">MRIPEKLLHFIWRFRLFDQYNLQTLQKDDIKIQDVGHYNLNAGPDFLHAKIKIGKEEWNGHIELHVTDKAWYQHQHDKDKSYDNVILHVIWDGDEEVRRSDGTSVPTLCLKPLIRSDLITKYEFIMGNSNAWIPCEKQIGDVEPLFVKQWLSRMAVERFHDKYDILIKQFTGYGGDFEKMAFVMLARAFGQKVNADTFQELAELIPFRLIHKYRDDVMKSEALVLGIAGFLGESEVFEDSYAGNLHKEYQYLRKLHRLPEMDKSRWKFMRMRPYNFPTFRIAQLVSLYRQQEGLFSYIIELETLAELRLLVEKIKLSEFWERHYTLQKSAVQHSTKMGKLATRTLIINSIVQLLFLYGKYFDQEMYICKAMAWLEELEAESNSIVKKFTAIGVPALCAADSQALIHLKSHYCTLKKCLDCQIGLQILKPIRS</sequence>
<proteinExistence type="predicted"/>
<accession>A0A380BGY2</accession>
<organism evidence="1 2">
    <name type="scientific">Sphingobacterium spiritivorum</name>
    <name type="common">Flavobacterium spiritivorum</name>
    <dbReference type="NCBI Taxonomy" id="258"/>
    <lineage>
        <taxon>Bacteria</taxon>
        <taxon>Pseudomonadati</taxon>
        <taxon>Bacteroidota</taxon>
        <taxon>Sphingobacteriia</taxon>
        <taxon>Sphingobacteriales</taxon>
        <taxon>Sphingobacteriaceae</taxon>
        <taxon>Sphingobacterium</taxon>
    </lineage>
</organism>
<evidence type="ECO:0000313" key="2">
    <source>
        <dbReference type="Proteomes" id="UP000254893"/>
    </source>
</evidence>
<protein>
    <submittedName>
        <fullName evidence="1">Protein of uncharacterized function (DUF2851)</fullName>
    </submittedName>
</protein>
<dbReference type="EMBL" id="UGYW01000002">
    <property type="protein sequence ID" value="SUJ01282.1"/>
    <property type="molecule type" value="Genomic_DNA"/>
</dbReference>
<evidence type="ECO:0000313" key="1">
    <source>
        <dbReference type="EMBL" id="SUJ01282.1"/>
    </source>
</evidence>
<dbReference type="Proteomes" id="UP000254893">
    <property type="component" value="Unassembled WGS sequence"/>
</dbReference>
<dbReference type="Pfam" id="PF11013">
    <property type="entry name" value="DUF2851"/>
    <property type="match status" value="1"/>
</dbReference>
<dbReference type="AlphaFoldDB" id="A0A380BGY2"/>
<reference evidence="1 2" key="1">
    <citation type="submission" date="2018-06" db="EMBL/GenBank/DDBJ databases">
        <authorList>
            <consortium name="Pathogen Informatics"/>
            <person name="Doyle S."/>
        </authorList>
    </citation>
    <scope>NUCLEOTIDE SEQUENCE [LARGE SCALE GENOMIC DNA]</scope>
    <source>
        <strain evidence="1 2">NCTC11388</strain>
    </source>
</reference>